<reference evidence="1 2" key="1">
    <citation type="submission" date="2016-08" db="EMBL/GenBank/DDBJ databases">
        <authorList>
            <person name="Seilhamer J.J."/>
        </authorList>
    </citation>
    <scope>NUCLEOTIDE SEQUENCE [LARGE SCALE GENOMIC DNA]</scope>
    <source>
        <strain evidence="1 2">DX4</strain>
    </source>
</reference>
<dbReference type="OrthoDB" id="1325302at2"/>
<name>A0A1D7QBC5_9SPHI</name>
<dbReference type="KEGG" id="psty:BFS30_01765"/>
<evidence type="ECO:0000313" key="1">
    <source>
        <dbReference type="EMBL" id="AOM76000.1"/>
    </source>
</evidence>
<proteinExistence type="predicted"/>
<dbReference type="RefSeq" id="WP_069377696.1">
    <property type="nucleotide sequence ID" value="NZ_CP017141.1"/>
</dbReference>
<dbReference type="EMBL" id="CP017141">
    <property type="protein sequence ID" value="AOM76000.1"/>
    <property type="molecule type" value="Genomic_DNA"/>
</dbReference>
<keyword evidence="2" id="KW-1185">Reference proteome</keyword>
<protein>
    <submittedName>
        <fullName evidence="1">Uncharacterized protein</fullName>
    </submittedName>
</protein>
<gene>
    <name evidence="1" type="ORF">BFS30_01765</name>
</gene>
<evidence type="ECO:0000313" key="2">
    <source>
        <dbReference type="Proteomes" id="UP000094313"/>
    </source>
</evidence>
<organism evidence="1 2">
    <name type="scientific">Pedobacter steynii</name>
    <dbReference type="NCBI Taxonomy" id="430522"/>
    <lineage>
        <taxon>Bacteria</taxon>
        <taxon>Pseudomonadati</taxon>
        <taxon>Bacteroidota</taxon>
        <taxon>Sphingobacteriia</taxon>
        <taxon>Sphingobacteriales</taxon>
        <taxon>Sphingobacteriaceae</taxon>
        <taxon>Pedobacter</taxon>
    </lineage>
</organism>
<dbReference type="Proteomes" id="UP000094313">
    <property type="component" value="Chromosome"/>
</dbReference>
<dbReference type="AlphaFoldDB" id="A0A1D7QBC5"/>
<sequence>MPLTPCLSGPAFSIVGDSYFSDNSVNFQVSFDSPTAQESVLAYQWYLDESLVTEQQTASFNDKISCGDHSLGLRILSHEGWSGIKTIQFATCKLPASVILYGAASLNEGSSSKYYVFQLFSDGSNTDITLGYIFTTDKGGSFDGNLFKTLDDSTSYADLNATVTAVKAGAETLTKQVTILNTTPVTLVSLSIIGPDVIDNGSTTTYSVLGSYSDGSQRDVTTDFTFASTEGYFVGKTYTAAISGMTGTEIRQVDISALQNGFVKVTRQIDIRNKLQAGVLVVDFYNSPPLDLIGYVDNAEVTGHHLAAYTGNNIAPVGMTPENALVLASDHNPSSTSWRFEFNIDKLVRENPGTADFVFYIKGRSLSPASVSGVYALKTKESKMAMNGAPGSYMPTVIGGANMGFMTSFSNQVLGGMNGNYNQNYLPVILRFNYNVATATLSHTAPDPGIEVSDFDFMAVSYQWGEGAGSDLDILVGFENTGTQYDEVYVGYGQGNTVVPRDATPANTYLQWGTDNTGTNGYEGALIGMKTFLNAFPNLPEVVEVGLYAVWYSTPVTGNFNVELVTYKGGTMTHSGTNFVNTGGTRVSSNQVALSTMKKAPNSTLPSDYYKIGTVRYNKITASATIEIH</sequence>
<accession>A0A1D7QBC5</accession>